<sequence length="113" mass="12960">MLNNQKDAMEDSVEIVIEKLLHLTKDSVSKVSNEVQHCLSIMLTWYDAFRCLSVIVPLLATEDERSLLACIKCLTKIVSRHSQEELMALHFCRLFLMLSGTKVQMFARLLFSV</sequence>
<dbReference type="Gene3D" id="1.25.10.10">
    <property type="entry name" value="Leucine-rich Repeat Variant"/>
    <property type="match status" value="1"/>
</dbReference>
<evidence type="ECO:0000313" key="2">
    <source>
        <dbReference type="Proteomes" id="UP000834106"/>
    </source>
</evidence>
<name>A0AAD2DYQ3_9LAMI</name>
<reference evidence="1" key="1">
    <citation type="submission" date="2023-05" db="EMBL/GenBank/DDBJ databases">
        <authorList>
            <person name="Huff M."/>
        </authorList>
    </citation>
    <scope>NUCLEOTIDE SEQUENCE</scope>
</reference>
<dbReference type="SUPFAM" id="SSF48371">
    <property type="entry name" value="ARM repeat"/>
    <property type="match status" value="1"/>
</dbReference>
<dbReference type="Proteomes" id="UP000834106">
    <property type="component" value="Chromosome 11"/>
</dbReference>
<dbReference type="GO" id="GO:0000226">
    <property type="term" value="P:microtubule cytoskeleton organization"/>
    <property type="evidence" value="ECO:0007669"/>
    <property type="project" value="TreeGrafter"/>
</dbReference>
<accession>A0AAD2DYQ3</accession>
<dbReference type="PANTHER" id="PTHR21567:SF9">
    <property type="entry name" value="CLIP-ASSOCIATING PROTEIN"/>
    <property type="match status" value="1"/>
</dbReference>
<proteinExistence type="predicted"/>
<dbReference type="PANTHER" id="PTHR21567">
    <property type="entry name" value="CLASP"/>
    <property type="match status" value="1"/>
</dbReference>
<dbReference type="InterPro" id="IPR011989">
    <property type="entry name" value="ARM-like"/>
</dbReference>
<gene>
    <name evidence="1" type="ORF">FPE_LOCUS18049</name>
</gene>
<evidence type="ECO:0000313" key="1">
    <source>
        <dbReference type="EMBL" id="CAI9770619.1"/>
    </source>
</evidence>
<dbReference type="GO" id="GO:0000278">
    <property type="term" value="P:mitotic cell cycle"/>
    <property type="evidence" value="ECO:0007669"/>
    <property type="project" value="UniProtKB-ARBA"/>
</dbReference>
<organism evidence="1 2">
    <name type="scientific">Fraxinus pennsylvanica</name>
    <dbReference type="NCBI Taxonomy" id="56036"/>
    <lineage>
        <taxon>Eukaryota</taxon>
        <taxon>Viridiplantae</taxon>
        <taxon>Streptophyta</taxon>
        <taxon>Embryophyta</taxon>
        <taxon>Tracheophyta</taxon>
        <taxon>Spermatophyta</taxon>
        <taxon>Magnoliopsida</taxon>
        <taxon>eudicotyledons</taxon>
        <taxon>Gunneridae</taxon>
        <taxon>Pentapetalae</taxon>
        <taxon>asterids</taxon>
        <taxon>lamiids</taxon>
        <taxon>Lamiales</taxon>
        <taxon>Oleaceae</taxon>
        <taxon>Oleeae</taxon>
        <taxon>Fraxinus</taxon>
    </lineage>
</organism>
<dbReference type="InterPro" id="IPR016024">
    <property type="entry name" value="ARM-type_fold"/>
</dbReference>
<dbReference type="GO" id="GO:0005819">
    <property type="term" value="C:spindle"/>
    <property type="evidence" value="ECO:0007669"/>
    <property type="project" value="UniProtKB-ARBA"/>
</dbReference>
<keyword evidence="2" id="KW-1185">Reference proteome</keyword>
<dbReference type="AlphaFoldDB" id="A0AAD2DYQ3"/>
<dbReference type="GO" id="GO:0008017">
    <property type="term" value="F:microtubule binding"/>
    <property type="evidence" value="ECO:0007669"/>
    <property type="project" value="TreeGrafter"/>
</dbReference>
<dbReference type="EMBL" id="OU503046">
    <property type="protein sequence ID" value="CAI9770619.1"/>
    <property type="molecule type" value="Genomic_DNA"/>
</dbReference>
<protein>
    <submittedName>
        <fullName evidence="1">Uncharacterized protein</fullName>
    </submittedName>
</protein>
<dbReference type="GO" id="GO:0005881">
    <property type="term" value="C:cytoplasmic microtubule"/>
    <property type="evidence" value="ECO:0007669"/>
    <property type="project" value="TreeGrafter"/>
</dbReference>